<reference evidence="1" key="1">
    <citation type="submission" date="2024-07" db="EMBL/GenBank/DDBJ databases">
        <authorList>
            <person name="Biller S.J."/>
        </authorList>
    </citation>
    <scope>NUCLEOTIDE SEQUENCE</scope>
    <source>
        <strain evidence="1">WC2420</strain>
    </source>
</reference>
<accession>A0AB39VMK1</accession>
<dbReference type="AlphaFoldDB" id="A0AB39VMK1"/>
<gene>
    <name evidence="1" type="ORF">AB3G37_15275</name>
</gene>
<evidence type="ECO:0000313" key="1">
    <source>
        <dbReference type="EMBL" id="XDU70929.1"/>
    </source>
</evidence>
<dbReference type="RefSeq" id="WP_369788371.1">
    <property type="nucleotide sequence ID" value="NZ_CP165628.1"/>
</dbReference>
<name>A0AB39VMK1_9GAMM</name>
<dbReference type="EMBL" id="CP165628">
    <property type="protein sequence ID" value="XDU70929.1"/>
    <property type="molecule type" value="Genomic_DNA"/>
</dbReference>
<evidence type="ECO:0008006" key="2">
    <source>
        <dbReference type="Google" id="ProtNLM"/>
    </source>
</evidence>
<organism evidence="1">
    <name type="scientific">Rouxiella sp. WC2420</name>
    <dbReference type="NCBI Taxonomy" id="3234145"/>
    <lineage>
        <taxon>Bacteria</taxon>
        <taxon>Pseudomonadati</taxon>
        <taxon>Pseudomonadota</taxon>
        <taxon>Gammaproteobacteria</taxon>
        <taxon>Enterobacterales</taxon>
        <taxon>Yersiniaceae</taxon>
        <taxon>Rouxiella</taxon>
    </lineage>
</organism>
<protein>
    <recommendedName>
        <fullName evidence="2">DNA-binding protein</fullName>
    </recommendedName>
</protein>
<sequence>MKSPFIPTRKVAEVAQVAPTTINKWTCRNKKTGEKYKPGFPDQCHKGFYKTQEIEDFFGITL</sequence>
<proteinExistence type="predicted"/>